<dbReference type="OrthoDB" id="10013020at2759"/>
<dbReference type="Proteomes" id="UP000288716">
    <property type="component" value="Unassembled WGS sequence"/>
</dbReference>
<keyword evidence="14" id="KW-1185">Reference proteome</keyword>
<dbReference type="GO" id="GO:0044782">
    <property type="term" value="P:cilium organization"/>
    <property type="evidence" value="ECO:0007669"/>
    <property type="project" value="TreeGrafter"/>
</dbReference>
<dbReference type="SUPFAM" id="SSF50978">
    <property type="entry name" value="WD40 repeat-like"/>
    <property type="match status" value="1"/>
</dbReference>
<evidence type="ECO:0000256" key="1">
    <source>
        <dbReference type="ARBA" id="ARBA00004236"/>
    </source>
</evidence>
<comment type="caution">
    <text evidence="13">The sequence shown here is derived from an EMBL/GenBank/DDBJ whole genome shotgun (WGS) entry which is preliminary data.</text>
</comment>
<dbReference type="PANTHER" id="PTHR13667">
    <property type="entry name" value="HOMOLOC-13"/>
    <property type="match status" value="1"/>
</dbReference>
<organism evidence="13 14">
    <name type="scientific">Leptotrombidium deliense</name>
    <dbReference type="NCBI Taxonomy" id="299467"/>
    <lineage>
        <taxon>Eukaryota</taxon>
        <taxon>Metazoa</taxon>
        <taxon>Ecdysozoa</taxon>
        <taxon>Arthropoda</taxon>
        <taxon>Chelicerata</taxon>
        <taxon>Arachnida</taxon>
        <taxon>Acari</taxon>
        <taxon>Acariformes</taxon>
        <taxon>Trombidiformes</taxon>
        <taxon>Prostigmata</taxon>
        <taxon>Anystina</taxon>
        <taxon>Parasitengona</taxon>
        <taxon>Trombiculoidea</taxon>
        <taxon>Trombiculidae</taxon>
        <taxon>Leptotrombidium</taxon>
    </lineage>
</organism>
<evidence type="ECO:0000256" key="12">
    <source>
        <dbReference type="ARBA" id="ARBA00023273"/>
    </source>
</evidence>
<evidence type="ECO:0000313" key="14">
    <source>
        <dbReference type="Proteomes" id="UP000288716"/>
    </source>
</evidence>
<keyword evidence="4" id="KW-1003">Cell membrane</keyword>
<evidence type="ECO:0000256" key="5">
    <source>
        <dbReference type="ARBA" id="ARBA00022490"/>
    </source>
</evidence>
<name>A0A443S719_9ACAR</name>
<keyword evidence="12" id="KW-0966">Cell projection</keyword>
<sequence>MFCLNSSRVVRLHQNSEEKSEKAKQKKLERRLKQLGPLIAERNSNISSQTSVICLQWSNIWTSLSIVFNTGLIVRLFYECSNLQTLKSIYFDKFLVGKLVSDHIVKFIINETFIFVSYNEPKITAIFMESSETRKGFKLKSKARLKQFEFDVSFNCTKRRVERNLVVNTAESLLIVWWQNGCNFISPWAAPHTSQTDLINVFVYDYFNQNLNLVSFVSIMNDILKHCVNTPLNGWSHASVDSSLVAGVTLNCLCSLIRYITFSRMNSKQVFIVENSNNDLLVNLYDINISSESEVLHVINSYKIPISQKCLKVEFNATTDKLVILCEDRTVKIFHFEFYSTISFYPSINAVDIVCPPMDSFFVICDHFGQILMYDYSLNVIPANYDDLILNEASEGLDHIEFLTEKLISLKFVGDENVVLIVLPFNIDFLTLESEYVRHEYTNEAISNLRSLSWNCSAHLLYSCINSIFNHLLKQPLNAIRQTQMEELLAVFFNPHHPVKWQIVNDYKLEMYYLARKFFFKLLRYNCFEKAFLLAIDLNSRPLFMLLYKMAKEKGYEKLAEVAFSKCESIVTTNMKHNERLNNNDNNNEIESSVANTSSSTVPQITLDKDLIRMVNLGYI</sequence>
<dbReference type="AlphaFoldDB" id="A0A443S719"/>
<dbReference type="GO" id="GO:0007399">
    <property type="term" value="P:nervous system development"/>
    <property type="evidence" value="ECO:0007669"/>
    <property type="project" value="TreeGrafter"/>
</dbReference>
<keyword evidence="11" id="KW-0206">Cytoskeleton</keyword>
<gene>
    <name evidence="13" type="ORF">B4U80_04998</name>
</gene>
<dbReference type="InterPro" id="IPR024511">
    <property type="entry name" value="Frtz"/>
</dbReference>
<dbReference type="GO" id="GO:0045184">
    <property type="term" value="P:establishment of protein localization"/>
    <property type="evidence" value="ECO:0007669"/>
    <property type="project" value="TreeGrafter"/>
</dbReference>
<dbReference type="STRING" id="299467.A0A443S719"/>
<comment type="subcellular location">
    <subcellularLocation>
        <location evidence="1">Cell membrane</location>
    </subcellularLocation>
    <subcellularLocation>
        <location evidence="2">Cytoplasm</location>
        <location evidence="2">Cytoskeleton</location>
        <location evidence="2">Cilium axoneme</location>
    </subcellularLocation>
</comment>
<keyword evidence="10" id="KW-0472">Membrane</keyword>
<accession>A0A443S719</accession>
<dbReference type="PANTHER" id="PTHR13667:SF5">
    <property type="entry name" value="WD REPEAT-CONTAINING AND PLANAR CELL POLARITY EFFECTOR PROTEIN FRITZ HOMOLOG"/>
    <property type="match status" value="1"/>
</dbReference>
<reference evidence="13 14" key="1">
    <citation type="journal article" date="2018" name="Gigascience">
        <title>Genomes of trombidid mites reveal novel predicted allergens and laterally-transferred genes associated with secondary metabolism.</title>
        <authorList>
            <person name="Dong X."/>
            <person name="Chaisiri K."/>
            <person name="Xia D."/>
            <person name="Armstrong S.D."/>
            <person name="Fang Y."/>
            <person name="Donnelly M.J."/>
            <person name="Kadowaki T."/>
            <person name="McGarry J.W."/>
            <person name="Darby A.C."/>
            <person name="Makepeace B.L."/>
        </authorList>
    </citation>
    <scope>NUCLEOTIDE SEQUENCE [LARGE SCALE GENOMIC DNA]</scope>
    <source>
        <strain evidence="13">UoL-UT</strain>
    </source>
</reference>
<evidence type="ECO:0000256" key="11">
    <source>
        <dbReference type="ARBA" id="ARBA00023212"/>
    </source>
</evidence>
<dbReference type="EMBL" id="NCKV01006631">
    <property type="protein sequence ID" value="RWS23348.1"/>
    <property type="molecule type" value="Genomic_DNA"/>
</dbReference>
<dbReference type="VEuPathDB" id="VectorBase:LDEU008692"/>
<keyword evidence="5" id="KW-0963">Cytoplasm</keyword>
<keyword evidence="8" id="KW-0970">Cilium biogenesis/degradation</keyword>
<dbReference type="GO" id="GO:0097541">
    <property type="term" value="C:axonemal basal plate"/>
    <property type="evidence" value="ECO:0007669"/>
    <property type="project" value="TreeGrafter"/>
</dbReference>
<dbReference type="GO" id="GO:0005886">
    <property type="term" value="C:plasma membrane"/>
    <property type="evidence" value="ECO:0007669"/>
    <property type="project" value="UniProtKB-SubCell"/>
</dbReference>
<protein>
    <submittedName>
        <fullName evidence="13">WD repeat-containing and planar cell polarity effector protein fritz-like isoform X1</fullName>
    </submittedName>
</protein>
<evidence type="ECO:0000256" key="8">
    <source>
        <dbReference type="ARBA" id="ARBA00022794"/>
    </source>
</evidence>
<evidence type="ECO:0000256" key="2">
    <source>
        <dbReference type="ARBA" id="ARBA00004430"/>
    </source>
</evidence>
<keyword evidence="6" id="KW-0853">WD repeat</keyword>
<evidence type="ECO:0000313" key="13">
    <source>
        <dbReference type="EMBL" id="RWS23348.1"/>
    </source>
</evidence>
<comment type="similarity">
    <text evidence="3">Belongs to the WD repeat fritz family.</text>
</comment>
<evidence type="ECO:0000256" key="6">
    <source>
        <dbReference type="ARBA" id="ARBA00022574"/>
    </source>
</evidence>
<evidence type="ECO:0000256" key="4">
    <source>
        <dbReference type="ARBA" id="ARBA00022475"/>
    </source>
</evidence>
<evidence type="ECO:0000256" key="10">
    <source>
        <dbReference type="ARBA" id="ARBA00023136"/>
    </source>
</evidence>
<evidence type="ECO:0000256" key="7">
    <source>
        <dbReference type="ARBA" id="ARBA00022737"/>
    </source>
</evidence>
<keyword evidence="9" id="KW-0969">Cilium</keyword>
<dbReference type="Pfam" id="PF11768">
    <property type="entry name" value="Frtz"/>
    <property type="match status" value="3"/>
</dbReference>
<keyword evidence="7" id="KW-0677">Repeat</keyword>
<dbReference type="InterPro" id="IPR036322">
    <property type="entry name" value="WD40_repeat_dom_sf"/>
</dbReference>
<evidence type="ECO:0000256" key="9">
    <source>
        <dbReference type="ARBA" id="ARBA00023069"/>
    </source>
</evidence>
<evidence type="ECO:0000256" key="3">
    <source>
        <dbReference type="ARBA" id="ARBA00006059"/>
    </source>
</evidence>
<proteinExistence type="inferred from homology"/>